<proteinExistence type="predicted"/>
<evidence type="ECO:0000256" key="1">
    <source>
        <dbReference type="ARBA" id="ARBA00022614"/>
    </source>
</evidence>
<keyword evidence="3" id="KW-0677">Repeat</keyword>
<dbReference type="GO" id="GO:0031012">
    <property type="term" value="C:extracellular matrix"/>
    <property type="evidence" value="ECO:0007669"/>
    <property type="project" value="TreeGrafter"/>
</dbReference>
<evidence type="ECO:0000313" key="6">
    <source>
        <dbReference type="Proteomes" id="UP000827092"/>
    </source>
</evidence>
<organism evidence="5 6">
    <name type="scientific">Oedothorax gibbosus</name>
    <dbReference type="NCBI Taxonomy" id="931172"/>
    <lineage>
        <taxon>Eukaryota</taxon>
        <taxon>Metazoa</taxon>
        <taxon>Ecdysozoa</taxon>
        <taxon>Arthropoda</taxon>
        <taxon>Chelicerata</taxon>
        <taxon>Arachnida</taxon>
        <taxon>Araneae</taxon>
        <taxon>Araneomorphae</taxon>
        <taxon>Entelegynae</taxon>
        <taxon>Araneoidea</taxon>
        <taxon>Linyphiidae</taxon>
        <taxon>Erigoninae</taxon>
        <taxon>Oedothorax</taxon>
    </lineage>
</organism>
<evidence type="ECO:0000256" key="4">
    <source>
        <dbReference type="SAM" id="SignalP"/>
    </source>
</evidence>
<dbReference type="AlphaFoldDB" id="A0AAV6UUC8"/>
<sequence>MFRISKHKHIFHLMVLLTISTTVAYRDSICEVPSLGIFCSCDTKYSTGETSIVCYITDPPTVQNEMWQSLAKVEKMFNLKLNSFSPEKKLDYVPTDSLQRMESLRYFTIEQASLGYINSSTFSNMRELRELQLEDNGITQLGEGAFSNLPMLKKLALSSNLLQELLVDSFKGVDELEHLYLDRNNISRIGMRFLHTPKPVRPRFYWQQTYRPSPSTCFAKLRKPEEAALQESDNASSTTGFQYRYIFTMKFFLFNLPKLVELDLTDNRISHVAPRAFKGLTNLQKILLTSNQIKTLPDTVFKSLPTLRNVDLFNNELETLQEEVLQNMDNAKDEHFSLSLKGTTIFHCIFFLIHHIPSQSKLSSP</sequence>
<dbReference type="InterPro" id="IPR001611">
    <property type="entry name" value="Leu-rich_rpt"/>
</dbReference>
<name>A0AAV6UUC8_9ARAC</name>
<dbReference type="Pfam" id="PF13855">
    <property type="entry name" value="LRR_8"/>
    <property type="match status" value="2"/>
</dbReference>
<evidence type="ECO:0000256" key="2">
    <source>
        <dbReference type="ARBA" id="ARBA00022729"/>
    </source>
</evidence>
<reference evidence="5 6" key="1">
    <citation type="journal article" date="2022" name="Nat. Ecol. Evol.">
        <title>A masculinizing supergene underlies an exaggerated male reproductive morph in a spider.</title>
        <authorList>
            <person name="Hendrickx F."/>
            <person name="De Corte Z."/>
            <person name="Sonet G."/>
            <person name="Van Belleghem S.M."/>
            <person name="Kostlbacher S."/>
            <person name="Vangestel C."/>
        </authorList>
    </citation>
    <scope>NUCLEOTIDE SEQUENCE [LARGE SCALE GENOMIC DNA]</scope>
    <source>
        <strain evidence="5">W744_W776</strain>
    </source>
</reference>
<keyword evidence="6" id="KW-1185">Reference proteome</keyword>
<dbReference type="InterPro" id="IPR003591">
    <property type="entry name" value="Leu-rich_rpt_typical-subtyp"/>
</dbReference>
<dbReference type="Gene3D" id="3.80.10.10">
    <property type="entry name" value="Ribonuclease Inhibitor"/>
    <property type="match status" value="2"/>
</dbReference>
<dbReference type="SMART" id="SM00369">
    <property type="entry name" value="LRR_TYP"/>
    <property type="match status" value="6"/>
</dbReference>
<dbReference type="InterPro" id="IPR032675">
    <property type="entry name" value="LRR_dom_sf"/>
</dbReference>
<comment type="caution">
    <text evidence="5">The sequence shown here is derived from an EMBL/GenBank/DDBJ whole genome shotgun (WGS) entry which is preliminary data.</text>
</comment>
<dbReference type="Proteomes" id="UP000827092">
    <property type="component" value="Unassembled WGS sequence"/>
</dbReference>
<dbReference type="GO" id="GO:0005615">
    <property type="term" value="C:extracellular space"/>
    <property type="evidence" value="ECO:0007669"/>
    <property type="project" value="TreeGrafter"/>
</dbReference>
<dbReference type="SUPFAM" id="SSF52058">
    <property type="entry name" value="L domain-like"/>
    <property type="match status" value="1"/>
</dbReference>
<dbReference type="InterPro" id="IPR050328">
    <property type="entry name" value="Dev_Immune_Receptor"/>
</dbReference>
<keyword evidence="2 4" id="KW-0732">Signal</keyword>
<evidence type="ECO:0000313" key="5">
    <source>
        <dbReference type="EMBL" id="KAG8187870.1"/>
    </source>
</evidence>
<dbReference type="PANTHER" id="PTHR24373:SF398">
    <property type="entry name" value="LEUCINE-RICH REPEAT-CONTAINING G-PROTEIN COUPLED RECEPTOR 6"/>
    <property type="match status" value="1"/>
</dbReference>
<protein>
    <submittedName>
        <fullName evidence="5">Uncharacterized protein</fullName>
    </submittedName>
</protein>
<accession>A0AAV6UUC8</accession>
<feature type="chain" id="PRO_5043787088" evidence="4">
    <location>
        <begin position="25"/>
        <end position="365"/>
    </location>
</feature>
<dbReference type="EMBL" id="JAFNEN010000257">
    <property type="protein sequence ID" value="KAG8187870.1"/>
    <property type="molecule type" value="Genomic_DNA"/>
</dbReference>
<evidence type="ECO:0000256" key="3">
    <source>
        <dbReference type="ARBA" id="ARBA00022737"/>
    </source>
</evidence>
<dbReference type="PANTHER" id="PTHR24373">
    <property type="entry name" value="SLIT RELATED LEUCINE-RICH REPEAT NEURONAL PROTEIN"/>
    <property type="match status" value="1"/>
</dbReference>
<gene>
    <name evidence="5" type="ORF">JTE90_002415</name>
</gene>
<feature type="signal peptide" evidence="4">
    <location>
        <begin position="1"/>
        <end position="24"/>
    </location>
</feature>
<keyword evidence="1" id="KW-0433">Leucine-rich repeat</keyword>